<evidence type="ECO:0000256" key="1">
    <source>
        <dbReference type="SAM" id="SignalP"/>
    </source>
</evidence>
<dbReference type="Proteomes" id="UP000193689">
    <property type="component" value="Unassembled WGS sequence"/>
</dbReference>
<proteinExistence type="predicted"/>
<feature type="chain" id="PRO_5010990562" evidence="1">
    <location>
        <begin position="21"/>
        <end position="119"/>
    </location>
</feature>
<comment type="caution">
    <text evidence="2">The sequence shown here is derived from an EMBL/GenBank/DDBJ whole genome shotgun (WGS) entry which is preliminary data.</text>
</comment>
<reference evidence="2 3" key="1">
    <citation type="submission" date="2016-07" db="EMBL/GenBank/DDBJ databases">
        <title>Pervasive Adenine N6-methylation of Active Genes in Fungi.</title>
        <authorList>
            <consortium name="DOE Joint Genome Institute"/>
            <person name="Mondo S.J."/>
            <person name="Dannebaum R.O."/>
            <person name="Kuo R.C."/>
            <person name="Labutti K."/>
            <person name="Haridas S."/>
            <person name="Kuo A."/>
            <person name="Salamov A."/>
            <person name="Ahrendt S.R."/>
            <person name="Lipzen A."/>
            <person name="Sullivan W."/>
            <person name="Andreopoulos W.B."/>
            <person name="Clum A."/>
            <person name="Lindquist E."/>
            <person name="Daum C."/>
            <person name="Ramamoorthy G.K."/>
            <person name="Gryganskyi A."/>
            <person name="Culley D."/>
            <person name="Magnuson J.K."/>
            <person name="James T.Y."/>
            <person name="O'Malley M.A."/>
            <person name="Stajich J.E."/>
            <person name="Spatafora J.W."/>
            <person name="Visel A."/>
            <person name="Grigoriev I.V."/>
        </authorList>
    </citation>
    <scope>NUCLEOTIDE SEQUENCE [LARGE SCALE GENOMIC DNA]</scope>
    <source>
        <strain evidence="2 3">CBS 129021</strain>
    </source>
</reference>
<sequence length="119" mass="12595">MALCLAAGLLLVFLVTTIWSSIQGDLQVAGNPAVLASVRDVGFEDESHYSDASGDVSQQAEVAGLPSITVTLKHSHVGVYVMEEPMAEVNSTSDNMNSSYAIFARHTHFAAILGSQTQV</sequence>
<dbReference type="InParanoid" id="A0A1Y2E3U1"/>
<feature type="signal peptide" evidence="1">
    <location>
        <begin position="1"/>
        <end position="20"/>
    </location>
</feature>
<organism evidence="2 3">
    <name type="scientific">Pseudomassariella vexata</name>
    <dbReference type="NCBI Taxonomy" id="1141098"/>
    <lineage>
        <taxon>Eukaryota</taxon>
        <taxon>Fungi</taxon>
        <taxon>Dikarya</taxon>
        <taxon>Ascomycota</taxon>
        <taxon>Pezizomycotina</taxon>
        <taxon>Sordariomycetes</taxon>
        <taxon>Xylariomycetidae</taxon>
        <taxon>Amphisphaeriales</taxon>
        <taxon>Pseudomassariaceae</taxon>
        <taxon>Pseudomassariella</taxon>
    </lineage>
</organism>
<name>A0A1Y2E3U1_9PEZI</name>
<protein>
    <submittedName>
        <fullName evidence="2">Uncharacterized protein</fullName>
    </submittedName>
</protein>
<accession>A0A1Y2E3U1</accession>
<dbReference type="EMBL" id="MCFJ01000005">
    <property type="protein sequence ID" value="ORY66192.1"/>
    <property type="molecule type" value="Genomic_DNA"/>
</dbReference>
<dbReference type="AlphaFoldDB" id="A0A1Y2E3U1"/>
<evidence type="ECO:0000313" key="2">
    <source>
        <dbReference type="EMBL" id="ORY66192.1"/>
    </source>
</evidence>
<dbReference type="RefSeq" id="XP_040717156.1">
    <property type="nucleotide sequence ID" value="XM_040858240.1"/>
</dbReference>
<keyword evidence="1" id="KW-0732">Signal</keyword>
<evidence type="ECO:0000313" key="3">
    <source>
        <dbReference type="Proteomes" id="UP000193689"/>
    </source>
</evidence>
<keyword evidence="3" id="KW-1185">Reference proteome</keyword>
<gene>
    <name evidence="2" type="ORF">BCR38DRAFT_408156</name>
</gene>
<dbReference type="GeneID" id="63774452"/>